<dbReference type="RefSeq" id="WP_119705386.1">
    <property type="nucleotide sequence ID" value="NZ_JBHSOI010000002.1"/>
</dbReference>
<dbReference type="CDD" id="cd18807">
    <property type="entry name" value="SF1_C_UvrD"/>
    <property type="match status" value="1"/>
</dbReference>
<evidence type="ECO:0000259" key="13">
    <source>
        <dbReference type="PROSITE" id="PS51217"/>
    </source>
</evidence>
<comment type="similarity">
    <text evidence="1">Belongs to the helicase family. UvrD subfamily.</text>
</comment>
<dbReference type="Pfam" id="PF00580">
    <property type="entry name" value="UvrD-helicase"/>
    <property type="match status" value="1"/>
</dbReference>
<name>A0A371P4G7_9ACTN</name>
<dbReference type="InterPro" id="IPR000212">
    <property type="entry name" value="DNA_helicase_UvrD/REP"/>
</dbReference>
<dbReference type="PANTHER" id="PTHR11070:SF69">
    <property type="entry name" value="ATP-DEPENDENT DNA HELICASE UVRD2"/>
    <property type="match status" value="1"/>
</dbReference>
<dbReference type="PROSITE" id="PS50967">
    <property type="entry name" value="HRDC"/>
    <property type="match status" value="1"/>
</dbReference>
<dbReference type="EC" id="5.6.2.4" evidence="8"/>
<comment type="catalytic activity">
    <reaction evidence="9">
        <text>ATP + H2O = ADP + phosphate + H(+)</text>
        <dbReference type="Rhea" id="RHEA:13065"/>
        <dbReference type="ChEBI" id="CHEBI:15377"/>
        <dbReference type="ChEBI" id="CHEBI:15378"/>
        <dbReference type="ChEBI" id="CHEBI:30616"/>
        <dbReference type="ChEBI" id="CHEBI:43474"/>
        <dbReference type="ChEBI" id="CHEBI:456216"/>
        <dbReference type="EC" id="5.6.2.4"/>
    </reaction>
</comment>
<evidence type="ECO:0000256" key="2">
    <source>
        <dbReference type="ARBA" id="ARBA00022741"/>
    </source>
</evidence>
<evidence type="ECO:0000256" key="1">
    <source>
        <dbReference type="ARBA" id="ARBA00009922"/>
    </source>
</evidence>
<dbReference type="Proteomes" id="UP000265581">
    <property type="component" value="Unassembled WGS sequence"/>
</dbReference>
<proteinExistence type="inferred from homology"/>
<evidence type="ECO:0000259" key="11">
    <source>
        <dbReference type="PROSITE" id="PS50967"/>
    </source>
</evidence>
<keyword evidence="15" id="KW-1185">Reference proteome</keyword>
<dbReference type="Pfam" id="PF13361">
    <property type="entry name" value="UvrD_C"/>
    <property type="match status" value="2"/>
</dbReference>
<evidence type="ECO:0000256" key="8">
    <source>
        <dbReference type="ARBA" id="ARBA00034808"/>
    </source>
</evidence>
<dbReference type="Gene3D" id="3.40.50.300">
    <property type="entry name" value="P-loop containing nucleotide triphosphate hydrolases"/>
    <property type="match status" value="3"/>
</dbReference>
<evidence type="ECO:0000256" key="4">
    <source>
        <dbReference type="ARBA" id="ARBA00022806"/>
    </source>
</evidence>
<dbReference type="GO" id="GO:0005524">
    <property type="term" value="F:ATP binding"/>
    <property type="evidence" value="ECO:0007669"/>
    <property type="project" value="UniProtKB-UniRule"/>
</dbReference>
<keyword evidence="3 10" id="KW-0378">Hydrolase</keyword>
<dbReference type="InterPro" id="IPR044876">
    <property type="entry name" value="HRDC_dom_sf"/>
</dbReference>
<dbReference type="EMBL" id="QUBR01000002">
    <property type="protein sequence ID" value="REK70802.1"/>
    <property type="molecule type" value="Genomic_DNA"/>
</dbReference>
<feature type="domain" description="HRDC" evidence="11">
    <location>
        <begin position="609"/>
        <end position="684"/>
    </location>
</feature>
<dbReference type="GO" id="GO:0005829">
    <property type="term" value="C:cytosol"/>
    <property type="evidence" value="ECO:0007669"/>
    <property type="project" value="TreeGrafter"/>
</dbReference>
<dbReference type="SMART" id="SM00341">
    <property type="entry name" value="HRDC"/>
    <property type="match status" value="1"/>
</dbReference>
<organism evidence="14 15">
    <name type="scientific">Aeromicrobium endophyticum</name>
    <dbReference type="NCBI Taxonomy" id="2292704"/>
    <lineage>
        <taxon>Bacteria</taxon>
        <taxon>Bacillati</taxon>
        <taxon>Actinomycetota</taxon>
        <taxon>Actinomycetes</taxon>
        <taxon>Propionibacteriales</taxon>
        <taxon>Nocardioidaceae</taxon>
        <taxon>Aeromicrobium</taxon>
    </lineage>
</organism>
<sequence>MPDADDLLIGLDPEQREVALALRGPVSVVAGAGTGKTRAITHRMAYGVATGVYKPTEVLAVTFTTKAANEMRVRLRALGAEGVQARTFHSAALRQARYFWPHVYGGEFPEVTQSKFSLVAEAMRRLGQRADTPLLRDLSSEIEWAKVSNIVPTAYAAAAGPARREVADLDPGQVANVLAAYEEVKRERGRIDMEDILLVTAAILADDERIAATVRQQYRWFVVDEFQDVNPLQSTLLDLWLGGRNDICVVGDPRQTIYSFAGASPRILASFARRHEGAQRIELVRNYRSTPQIVAAANAVFARAATTDDIRLQSQQEPGDPVSYIGYPDEPAEASAVASEIALLHRRGMPYREMAILFRINAQSEAFEEALGEHGIPYVMRGATGFFNRAEVRQAVTLLRGSARGGEAEGQHLVDDVRAILSAMGHTDEPPSGAGAVRDRWESLHAIVSMATDLAESDPDAGMTTLVADLDRRIEQAHAPEADGVTLATLHSAKGLEWDAVFCVGMHEGMMPSVHADTPEMVEEERRLFYVGITRARHDLMISWAATRKAGGRGNRQPTRFLDTLLPSGHAARQVSSQARQRKVAKCRVCNTVLAVADRKLGRCADCPATYDETLYEALRTWRKEQSTEQGKPAYVVFTDATLQAIAESKPADVESLAKVPGVGPAKIDQYGEAVLELVTASAS</sequence>
<evidence type="ECO:0000259" key="12">
    <source>
        <dbReference type="PROSITE" id="PS51198"/>
    </source>
</evidence>
<protein>
    <recommendedName>
        <fullName evidence="8">DNA 3'-5' helicase</fullName>
        <ecNumber evidence="8">5.6.2.4</ecNumber>
    </recommendedName>
</protein>
<dbReference type="Gene3D" id="1.10.486.10">
    <property type="entry name" value="PCRA, domain 4"/>
    <property type="match status" value="2"/>
</dbReference>
<dbReference type="PROSITE" id="PS51198">
    <property type="entry name" value="UVRD_HELICASE_ATP_BIND"/>
    <property type="match status" value="1"/>
</dbReference>
<dbReference type="FunFam" id="3.40.50.300:FF:001181">
    <property type="entry name" value="DNA helicase"/>
    <property type="match status" value="1"/>
</dbReference>
<evidence type="ECO:0000313" key="15">
    <source>
        <dbReference type="Proteomes" id="UP000265581"/>
    </source>
</evidence>
<keyword evidence="2 10" id="KW-0547">Nucleotide-binding</keyword>
<keyword evidence="4 10" id="KW-0347">Helicase</keyword>
<dbReference type="PROSITE" id="PS51217">
    <property type="entry name" value="UVRD_HELICASE_CTER"/>
    <property type="match status" value="1"/>
</dbReference>
<dbReference type="InterPro" id="IPR014016">
    <property type="entry name" value="UvrD-like_ATP-bd"/>
</dbReference>
<dbReference type="SUPFAM" id="SSF52540">
    <property type="entry name" value="P-loop containing nucleoside triphosphate hydrolases"/>
    <property type="match status" value="1"/>
</dbReference>
<dbReference type="GO" id="GO:0003677">
    <property type="term" value="F:DNA binding"/>
    <property type="evidence" value="ECO:0007669"/>
    <property type="project" value="InterPro"/>
</dbReference>
<keyword evidence="6" id="KW-0413">Isomerase</keyword>
<evidence type="ECO:0000256" key="5">
    <source>
        <dbReference type="ARBA" id="ARBA00022840"/>
    </source>
</evidence>
<dbReference type="InterPro" id="IPR010997">
    <property type="entry name" value="HRDC-like_sf"/>
</dbReference>
<dbReference type="InterPro" id="IPR002121">
    <property type="entry name" value="HRDC_dom"/>
</dbReference>
<dbReference type="InterPro" id="IPR014017">
    <property type="entry name" value="DNA_helicase_UvrD-like_C"/>
</dbReference>
<dbReference type="InterPro" id="IPR027417">
    <property type="entry name" value="P-loop_NTPase"/>
</dbReference>
<evidence type="ECO:0000256" key="9">
    <source>
        <dbReference type="ARBA" id="ARBA00048988"/>
    </source>
</evidence>
<comment type="catalytic activity">
    <reaction evidence="7">
        <text>Couples ATP hydrolysis with the unwinding of duplex DNA by translocating in the 3'-5' direction.</text>
        <dbReference type="EC" id="5.6.2.4"/>
    </reaction>
</comment>
<dbReference type="InterPro" id="IPR013986">
    <property type="entry name" value="DExx_box_DNA_helicase_dom_sf"/>
</dbReference>
<reference evidence="14 15" key="1">
    <citation type="submission" date="2018-08" db="EMBL/GenBank/DDBJ databases">
        <title>Aeromicrobium sp. M2KJ-4, whole genome shotgun sequence.</title>
        <authorList>
            <person name="Tuo L."/>
        </authorList>
    </citation>
    <scope>NUCLEOTIDE SEQUENCE [LARGE SCALE GENOMIC DNA]</scope>
    <source>
        <strain evidence="14 15">M2KJ-4</strain>
    </source>
</reference>
<dbReference type="Gene3D" id="1.10.150.80">
    <property type="entry name" value="HRDC domain"/>
    <property type="match status" value="1"/>
</dbReference>
<dbReference type="GO" id="GO:0000725">
    <property type="term" value="P:recombinational repair"/>
    <property type="evidence" value="ECO:0007669"/>
    <property type="project" value="TreeGrafter"/>
</dbReference>
<feature type="domain" description="UvrD-like helicase ATP-binding" evidence="12">
    <location>
        <begin position="9"/>
        <end position="290"/>
    </location>
</feature>
<accession>A0A371P4G7</accession>
<dbReference type="GO" id="GO:0016887">
    <property type="term" value="F:ATP hydrolysis activity"/>
    <property type="evidence" value="ECO:0007669"/>
    <property type="project" value="RHEA"/>
</dbReference>
<evidence type="ECO:0000313" key="14">
    <source>
        <dbReference type="EMBL" id="REK70802.1"/>
    </source>
</evidence>
<gene>
    <name evidence="14" type="ORF">DX116_17070</name>
</gene>
<dbReference type="OrthoDB" id="9806690at2"/>
<evidence type="ECO:0000256" key="3">
    <source>
        <dbReference type="ARBA" id="ARBA00022801"/>
    </source>
</evidence>
<feature type="domain" description="UvrD-like helicase C-terminal" evidence="13">
    <location>
        <begin position="291"/>
        <end position="538"/>
    </location>
</feature>
<dbReference type="GO" id="GO:0043138">
    <property type="term" value="F:3'-5' DNA helicase activity"/>
    <property type="evidence" value="ECO:0007669"/>
    <property type="project" value="UniProtKB-EC"/>
</dbReference>
<evidence type="ECO:0000256" key="7">
    <source>
        <dbReference type="ARBA" id="ARBA00034617"/>
    </source>
</evidence>
<dbReference type="Gene3D" id="1.10.10.160">
    <property type="match status" value="1"/>
</dbReference>
<feature type="binding site" evidence="10">
    <location>
        <begin position="30"/>
        <end position="37"/>
    </location>
    <ligand>
        <name>ATP</name>
        <dbReference type="ChEBI" id="CHEBI:30616"/>
    </ligand>
</feature>
<dbReference type="GO" id="GO:0033202">
    <property type="term" value="C:DNA helicase complex"/>
    <property type="evidence" value="ECO:0007669"/>
    <property type="project" value="TreeGrafter"/>
</dbReference>
<dbReference type="AlphaFoldDB" id="A0A371P4G7"/>
<keyword evidence="5 10" id="KW-0067">ATP-binding</keyword>
<dbReference type="PANTHER" id="PTHR11070">
    <property type="entry name" value="UVRD / RECB / PCRA DNA HELICASE FAMILY MEMBER"/>
    <property type="match status" value="1"/>
</dbReference>
<evidence type="ECO:0000256" key="10">
    <source>
        <dbReference type="PROSITE-ProRule" id="PRU00560"/>
    </source>
</evidence>
<dbReference type="SUPFAM" id="SSF47819">
    <property type="entry name" value="HRDC-like"/>
    <property type="match status" value="1"/>
</dbReference>
<dbReference type="Pfam" id="PF00570">
    <property type="entry name" value="HRDC"/>
    <property type="match status" value="1"/>
</dbReference>
<dbReference type="CDD" id="cd17932">
    <property type="entry name" value="DEXQc_UvrD"/>
    <property type="match status" value="1"/>
</dbReference>
<evidence type="ECO:0000256" key="6">
    <source>
        <dbReference type="ARBA" id="ARBA00023235"/>
    </source>
</evidence>
<comment type="caution">
    <text evidence="14">The sequence shown here is derived from an EMBL/GenBank/DDBJ whole genome shotgun (WGS) entry which is preliminary data.</text>
</comment>